<dbReference type="RefSeq" id="WP_145340450.1">
    <property type="nucleotide sequence ID" value="NZ_SMLY01000087.1"/>
</dbReference>
<dbReference type="SUPFAM" id="SSF54909">
    <property type="entry name" value="Dimeric alpha+beta barrel"/>
    <property type="match status" value="1"/>
</dbReference>
<dbReference type="Proteomes" id="UP000320593">
    <property type="component" value="Unassembled WGS sequence"/>
</dbReference>
<evidence type="ECO:0000313" key="3">
    <source>
        <dbReference type="Proteomes" id="UP000320593"/>
    </source>
</evidence>
<dbReference type="EMBL" id="VLLF01000001">
    <property type="protein sequence ID" value="TWI92931.1"/>
    <property type="molecule type" value="Genomic_DNA"/>
</dbReference>
<dbReference type="AlphaFoldDB" id="A0A562TH32"/>
<proteinExistence type="predicted"/>
<name>A0A562TH32_9HYPH</name>
<dbReference type="OrthoDB" id="2376237at2"/>
<comment type="caution">
    <text evidence="2">The sequence shown here is derived from an EMBL/GenBank/DDBJ whole genome shotgun (WGS) entry which is preliminary data.</text>
</comment>
<protein>
    <submittedName>
        <fullName evidence="2">Uncharacterized protein DUF3291</fullName>
    </submittedName>
</protein>
<dbReference type="InterPro" id="IPR021708">
    <property type="entry name" value="DUF3291"/>
</dbReference>
<organism evidence="2 3">
    <name type="scientific">Roseibium hamelinense</name>
    <dbReference type="NCBI Taxonomy" id="150831"/>
    <lineage>
        <taxon>Bacteria</taxon>
        <taxon>Pseudomonadati</taxon>
        <taxon>Pseudomonadota</taxon>
        <taxon>Alphaproteobacteria</taxon>
        <taxon>Hyphomicrobiales</taxon>
        <taxon>Stappiaceae</taxon>
        <taxon>Roseibium</taxon>
    </lineage>
</organism>
<accession>A0A562TH32</accession>
<evidence type="ECO:0000259" key="1">
    <source>
        <dbReference type="Pfam" id="PF11695"/>
    </source>
</evidence>
<gene>
    <name evidence="2" type="ORF">JM93_00483</name>
</gene>
<dbReference type="Pfam" id="PF11695">
    <property type="entry name" value="DUF3291"/>
    <property type="match status" value="1"/>
</dbReference>
<reference evidence="2 3" key="1">
    <citation type="submission" date="2019-07" db="EMBL/GenBank/DDBJ databases">
        <title>Genomic Encyclopedia of Archaeal and Bacterial Type Strains, Phase II (KMG-II): from individual species to whole genera.</title>
        <authorList>
            <person name="Goeker M."/>
        </authorList>
    </citation>
    <scope>NUCLEOTIDE SEQUENCE [LARGE SCALE GENOMIC DNA]</scope>
    <source>
        <strain evidence="2 3">ATCC BAA-252</strain>
    </source>
</reference>
<sequence length="164" mass="18632">MNGHHLAELNISRLKYDLMDPRVADFVNNLNRVNAAAERSPGFVWRYEDGSGNATGATVLNDPMVISNLSVWETVTDLEHFVFKTVHKRIYERGDEWFGGLQGARFVMWWVEPGHRPAIAEAMARLAYLNQHGSSDHAFGWDHLPEAAYSRQAACNRPVEPRQI</sequence>
<dbReference type="InterPro" id="IPR011008">
    <property type="entry name" value="Dimeric_a/b-barrel"/>
</dbReference>
<feature type="domain" description="DUF3291" evidence="1">
    <location>
        <begin position="6"/>
        <end position="142"/>
    </location>
</feature>
<evidence type="ECO:0000313" key="2">
    <source>
        <dbReference type="EMBL" id="TWI92931.1"/>
    </source>
</evidence>
<keyword evidence="3" id="KW-1185">Reference proteome</keyword>